<dbReference type="RefSeq" id="WP_002400716.1">
    <property type="nucleotide sequence ID" value="NZ_AP031219.1"/>
</dbReference>
<dbReference type="EMBL" id="WVTJ01000056">
    <property type="protein sequence ID" value="MXS54045.1"/>
    <property type="molecule type" value="Genomic_DNA"/>
</dbReference>
<dbReference type="Proteomes" id="UP000429730">
    <property type="component" value="Unassembled WGS sequence"/>
</dbReference>
<dbReference type="GO" id="GO:0003700">
    <property type="term" value="F:DNA-binding transcription factor activity"/>
    <property type="evidence" value="ECO:0007669"/>
    <property type="project" value="InterPro"/>
</dbReference>
<dbReference type="PANTHER" id="PTHR30363">
    <property type="entry name" value="HTH-TYPE TRANSCRIPTIONAL REGULATOR SRLR-RELATED"/>
    <property type="match status" value="1"/>
</dbReference>
<dbReference type="PRINTS" id="PR00037">
    <property type="entry name" value="HTHLACR"/>
</dbReference>
<keyword evidence="1" id="KW-0805">Transcription regulation</keyword>
<dbReference type="Pfam" id="PF08220">
    <property type="entry name" value="HTH_DeoR"/>
    <property type="match status" value="1"/>
</dbReference>
<dbReference type="InterPro" id="IPR036390">
    <property type="entry name" value="WH_DNA-bd_sf"/>
</dbReference>
<dbReference type="InterPro" id="IPR036388">
    <property type="entry name" value="WH-like_DNA-bd_sf"/>
</dbReference>
<comment type="caution">
    <text evidence="4">The sequence shown here is derived from an EMBL/GenBank/DDBJ whole genome shotgun (WGS) entry which is preliminary data.</text>
</comment>
<organism evidence="4 5">
    <name type="scientific">Enterococcus faecalis</name>
    <name type="common">Streptococcus faecalis</name>
    <dbReference type="NCBI Taxonomy" id="1351"/>
    <lineage>
        <taxon>Bacteria</taxon>
        <taxon>Bacillati</taxon>
        <taxon>Bacillota</taxon>
        <taxon>Bacilli</taxon>
        <taxon>Lactobacillales</taxon>
        <taxon>Enterococcaceae</taxon>
        <taxon>Enterococcus</taxon>
    </lineage>
</organism>
<dbReference type="SUPFAM" id="SSF46785">
    <property type="entry name" value="Winged helix' DNA-binding domain"/>
    <property type="match status" value="1"/>
</dbReference>
<evidence type="ECO:0000313" key="4">
    <source>
        <dbReference type="EMBL" id="MXS54045.1"/>
    </source>
</evidence>
<dbReference type="AlphaFoldDB" id="A0AAP6V7W0"/>
<feature type="domain" description="HTH deoR-type" evidence="3">
    <location>
        <begin position="3"/>
        <end position="58"/>
    </location>
</feature>
<dbReference type="SUPFAM" id="SSF100950">
    <property type="entry name" value="NagB/RpiA/CoA transferase-like"/>
    <property type="match status" value="1"/>
</dbReference>
<sequence length="249" mass="28132">MENLDRLKDIVNFINKKKRITTKELSEKFGVTEQTVRSDLALLEREHKIIRVHGGAKAIDTDISFDERLEENVPEKRRLGEYAASLVEEGDIIFLDGGTSMMYLIDALPKEIHLRIITASLPIADKCSQLINADIYCLGGMLNKRTKEMYGPRAVADAETLMANKAFIGVSGFSVEDQFTENNVLSLDVKSKILNSTKQKIVVADSKKENRIGIQRAFTFSDFELFITGKKVSSKFISEIRKHMEVIQK</sequence>
<gene>
    <name evidence="4" type="ORF">GTI81_15235</name>
</gene>
<keyword evidence="2" id="KW-0804">Transcription</keyword>
<evidence type="ECO:0000256" key="1">
    <source>
        <dbReference type="ARBA" id="ARBA00023015"/>
    </source>
</evidence>
<accession>A0AAP6V7W0</accession>
<dbReference type="InterPro" id="IPR001034">
    <property type="entry name" value="DeoR_HTH"/>
</dbReference>
<dbReference type="InterPro" id="IPR014036">
    <property type="entry name" value="DeoR-like_C"/>
</dbReference>
<dbReference type="Pfam" id="PF00455">
    <property type="entry name" value="DeoRC"/>
    <property type="match status" value="1"/>
</dbReference>
<reference evidence="4 5" key="1">
    <citation type="submission" date="2019-04" db="EMBL/GenBank/DDBJ databases">
        <title>Step-wise assembly of the neonatal virome modulated by breast feeding.</title>
        <authorList>
            <person name="Liang G."/>
            <person name="Bushman F."/>
        </authorList>
    </citation>
    <scope>NUCLEOTIDE SEQUENCE [LARGE SCALE GENOMIC DNA]</scope>
    <source>
        <strain evidence="4 5">E3754</strain>
    </source>
</reference>
<protein>
    <submittedName>
        <fullName evidence="4">DeoR family transcriptional regulator</fullName>
    </submittedName>
</protein>
<name>A0AAP6V7W0_ENTFL</name>
<evidence type="ECO:0000259" key="3">
    <source>
        <dbReference type="PROSITE" id="PS51000"/>
    </source>
</evidence>
<dbReference type="PANTHER" id="PTHR30363:SF44">
    <property type="entry name" value="AGA OPERON TRANSCRIPTIONAL REPRESSOR-RELATED"/>
    <property type="match status" value="1"/>
</dbReference>
<dbReference type="Gene3D" id="1.10.10.10">
    <property type="entry name" value="Winged helix-like DNA-binding domain superfamily/Winged helix DNA-binding domain"/>
    <property type="match status" value="1"/>
</dbReference>
<dbReference type="SMART" id="SM01134">
    <property type="entry name" value="DeoRC"/>
    <property type="match status" value="1"/>
</dbReference>
<dbReference type="PROSITE" id="PS51000">
    <property type="entry name" value="HTH_DEOR_2"/>
    <property type="match status" value="1"/>
</dbReference>
<dbReference type="InterPro" id="IPR050313">
    <property type="entry name" value="Carb_Metab_HTH_regulators"/>
</dbReference>
<dbReference type="Gene3D" id="3.40.50.1360">
    <property type="match status" value="1"/>
</dbReference>
<evidence type="ECO:0000313" key="5">
    <source>
        <dbReference type="Proteomes" id="UP000429730"/>
    </source>
</evidence>
<dbReference type="InterPro" id="IPR037171">
    <property type="entry name" value="NagB/RpiA_transferase-like"/>
</dbReference>
<dbReference type="SMART" id="SM00420">
    <property type="entry name" value="HTH_DEOR"/>
    <property type="match status" value="1"/>
</dbReference>
<evidence type="ECO:0000256" key="2">
    <source>
        <dbReference type="ARBA" id="ARBA00023163"/>
    </source>
</evidence>
<proteinExistence type="predicted"/>